<reference evidence="1 2" key="1">
    <citation type="submission" date="2016-10" db="EMBL/GenBank/DDBJ databases">
        <authorList>
            <person name="de Groot N.N."/>
        </authorList>
    </citation>
    <scope>NUCLEOTIDE SEQUENCE [LARGE SCALE GENOMIC DNA]</scope>
    <source>
        <strain evidence="1 2">DSM 5885</strain>
    </source>
</reference>
<evidence type="ECO:0000313" key="1">
    <source>
        <dbReference type="EMBL" id="SDH80131.1"/>
    </source>
</evidence>
<dbReference type="OrthoDB" id="9180666at2"/>
<accession>A0A1G8FD81</accession>
<dbReference type="RefSeq" id="WP_091937746.1">
    <property type="nucleotide sequence ID" value="NZ_FNCY01000009.1"/>
</dbReference>
<protein>
    <recommendedName>
        <fullName evidence="3">DUF721 domain-containing protein</fullName>
    </recommendedName>
</protein>
<keyword evidence="2" id="KW-1185">Reference proteome</keyword>
<dbReference type="Proteomes" id="UP000198607">
    <property type="component" value="Unassembled WGS sequence"/>
</dbReference>
<dbReference type="EMBL" id="FNCY01000009">
    <property type="protein sequence ID" value="SDH80131.1"/>
    <property type="molecule type" value="Genomic_DNA"/>
</dbReference>
<sequence>MQNSLEHYLDVAEGAGRLMAHARLLTKLAQLYREIAPPHLYQASTLANYKSGIVIIHAHSGAVAAKLRQLAPRMADGFSRKGIECTGVEIKVQAPENPKQTPTPRHNPLTLNACHSLEHLRDALPADTLRQAIDTLLKRSAKTE</sequence>
<name>A0A1G8FD81_9RHOO</name>
<dbReference type="Pfam" id="PF05258">
    <property type="entry name" value="DciA"/>
    <property type="match status" value="1"/>
</dbReference>
<dbReference type="STRING" id="83767.SAMN05660652_02291"/>
<evidence type="ECO:0008006" key="3">
    <source>
        <dbReference type="Google" id="ProtNLM"/>
    </source>
</evidence>
<dbReference type="InterPro" id="IPR007922">
    <property type="entry name" value="DciA-like"/>
</dbReference>
<gene>
    <name evidence="1" type="ORF">SAMN05660652_02291</name>
</gene>
<evidence type="ECO:0000313" key="2">
    <source>
        <dbReference type="Proteomes" id="UP000198607"/>
    </source>
</evidence>
<proteinExistence type="predicted"/>
<organism evidence="1 2">
    <name type="scientific">Propionivibrio dicarboxylicus</name>
    <dbReference type="NCBI Taxonomy" id="83767"/>
    <lineage>
        <taxon>Bacteria</taxon>
        <taxon>Pseudomonadati</taxon>
        <taxon>Pseudomonadota</taxon>
        <taxon>Betaproteobacteria</taxon>
        <taxon>Rhodocyclales</taxon>
        <taxon>Rhodocyclaceae</taxon>
        <taxon>Propionivibrio</taxon>
    </lineage>
</organism>
<dbReference type="AlphaFoldDB" id="A0A1G8FD81"/>